<dbReference type="Proteomes" id="UP001597120">
    <property type="component" value="Unassembled WGS sequence"/>
</dbReference>
<evidence type="ECO:0000256" key="1">
    <source>
        <dbReference type="SAM" id="Phobius"/>
    </source>
</evidence>
<dbReference type="RefSeq" id="WP_144933456.1">
    <property type="nucleotide sequence ID" value="NZ_JBHTIU010000106.1"/>
</dbReference>
<comment type="caution">
    <text evidence="2">The sequence shown here is derived from an EMBL/GenBank/DDBJ whole genome shotgun (WGS) entry which is preliminary data.</text>
</comment>
<protein>
    <submittedName>
        <fullName evidence="2">Uncharacterized protein</fullName>
    </submittedName>
</protein>
<evidence type="ECO:0000313" key="2">
    <source>
        <dbReference type="EMBL" id="MFD0872267.1"/>
    </source>
</evidence>
<dbReference type="EMBL" id="JBHTIU010000106">
    <property type="protein sequence ID" value="MFD0872267.1"/>
    <property type="molecule type" value="Genomic_DNA"/>
</dbReference>
<proteinExistence type="predicted"/>
<evidence type="ECO:0000313" key="3">
    <source>
        <dbReference type="Proteomes" id="UP001597120"/>
    </source>
</evidence>
<organism evidence="2 3">
    <name type="scientific">Paenibacillus residui</name>
    <dbReference type="NCBI Taxonomy" id="629724"/>
    <lineage>
        <taxon>Bacteria</taxon>
        <taxon>Bacillati</taxon>
        <taxon>Bacillota</taxon>
        <taxon>Bacilli</taxon>
        <taxon>Bacillales</taxon>
        <taxon>Paenibacillaceae</taxon>
        <taxon>Paenibacillus</taxon>
    </lineage>
</organism>
<feature type="transmembrane region" description="Helical" evidence="1">
    <location>
        <begin position="86"/>
        <end position="108"/>
    </location>
</feature>
<keyword evidence="1" id="KW-0812">Transmembrane</keyword>
<reference evidence="3" key="1">
    <citation type="journal article" date="2019" name="Int. J. Syst. Evol. Microbiol.">
        <title>The Global Catalogue of Microorganisms (GCM) 10K type strain sequencing project: providing services to taxonomists for standard genome sequencing and annotation.</title>
        <authorList>
            <consortium name="The Broad Institute Genomics Platform"/>
            <consortium name="The Broad Institute Genome Sequencing Center for Infectious Disease"/>
            <person name="Wu L."/>
            <person name="Ma J."/>
        </authorList>
    </citation>
    <scope>NUCLEOTIDE SEQUENCE [LARGE SCALE GENOMIC DNA]</scope>
    <source>
        <strain evidence="3">CCUG 57263</strain>
    </source>
</reference>
<name>A0ABW3DIH8_9BACL</name>
<feature type="transmembrane region" description="Helical" evidence="1">
    <location>
        <begin position="43"/>
        <end position="65"/>
    </location>
</feature>
<keyword evidence="1" id="KW-0472">Membrane</keyword>
<keyword evidence="1" id="KW-1133">Transmembrane helix</keyword>
<gene>
    <name evidence="2" type="ORF">ACFQ03_24400</name>
</gene>
<feature type="transmembrane region" description="Helical" evidence="1">
    <location>
        <begin position="12"/>
        <end position="31"/>
    </location>
</feature>
<keyword evidence="3" id="KW-1185">Reference proteome</keyword>
<feature type="transmembrane region" description="Helical" evidence="1">
    <location>
        <begin position="114"/>
        <end position="135"/>
    </location>
</feature>
<accession>A0ABW3DIH8</accession>
<sequence length="184" mass="22241">MEALSKAIKYVLRGIVFAVYFPFYLLIRLISAVIDVLSPSIEWLFNKIIIPFVLALIKYIIVPVFEAASGPLEWLWKHAIKPTLIFLWKYVLYPVMYYGIYRTLFILWNHGLRWFWREVLLPVLRYSGIAVAWLFRVLGRLWMHIIYYPLRWGWRHVVSPAIHWMTREIIKPLLQWFRNLFDAK</sequence>